<feature type="transmembrane region" description="Helical" evidence="1">
    <location>
        <begin position="63"/>
        <end position="88"/>
    </location>
</feature>
<keyword evidence="1" id="KW-0472">Membrane</keyword>
<organism evidence="2 3">
    <name type="scientific">Microbacterium thalli</name>
    <dbReference type="NCBI Taxonomy" id="3027921"/>
    <lineage>
        <taxon>Bacteria</taxon>
        <taxon>Bacillati</taxon>
        <taxon>Actinomycetota</taxon>
        <taxon>Actinomycetes</taxon>
        <taxon>Micrococcales</taxon>
        <taxon>Microbacteriaceae</taxon>
        <taxon>Microbacterium</taxon>
    </lineage>
</organism>
<dbReference type="RefSeq" id="WP_274264830.1">
    <property type="nucleotide sequence ID" value="NZ_JAQZCI010000003.1"/>
</dbReference>
<protein>
    <submittedName>
        <fullName evidence="2">Uncharacterized protein</fullName>
    </submittedName>
</protein>
<sequence length="254" mass="26572">MTTGPAARFAATRRTWEPIDWWRLEARAWQEAPTVRRVIAFFAPTSVFRELASHSGRNPAITILLLIWNLVGLGAPVVGAALLLGWVFGRADVAAVGPAGVAFAAGAVVAGAGLITSGRDAGRVDAGSAHAIGWVHALAAGAALIVSVLATIQDRAEGMWGIALIAADLIVGVLYFVVFRRKPTDGSARWKATVDRLAAAVAALDEHTRARILADIGDAIDELETGGRIPESVAADARRTPPGMLGARFGSRES</sequence>
<gene>
    <name evidence="2" type="ORF">PUW80_12585</name>
</gene>
<dbReference type="Proteomes" id="UP001218170">
    <property type="component" value="Unassembled WGS sequence"/>
</dbReference>
<keyword evidence="1" id="KW-1133">Transmembrane helix</keyword>
<accession>A0ABT5SK69</accession>
<dbReference type="EMBL" id="JAQZCI010000003">
    <property type="protein sequence ID" value="MDD7963184.1"/>
    <property type="molecule type" value="Genomic_DNA"/>
</dbReference>
<reference evidence="2 3" key="1">
    <citation type="submission" date="2023-02" db="EMBL/GenBank/DDBJ databases">
        <title>Study of novel species of the Microbacterium genus.</title>
        <authorList>
            <person name="Arroyo-Herrera I."/>
            <person name="Roman-Ponce B."/>
            <person name="Vasquez-Murrieta M.S."/>
        </authorList>
    </citation>
    <scope>NUCLEOTIDE SEQUENCE [LARGE SCALE GENOMIC DNA]</scope>
    <source>
        <strain evidence="2 3">NE1TT3</strain>
    </source>
</reference>
<proteinExistence type="predicted"/>
<feature type="transmembrane region" description="Helical" evidence="1">
    <location>
        <begin position="158"/>
        <end position="179"/>
    </location>
</feature>
<feature type="transmembrane region" description="Helical" evidence="1">
    <location>
        <begin position="94"/>
        <end position="117"/>
    </location>
</feature>
<comment type="caution">
    <text evidence="2">The sequence shown here is derived from an EMBL/GenBank/DDBJ whole genome shotgun (WGS) entry which is preliminary data.</text>
</comment>
<keyword evidence="1" id="KW-0812">Transmembrane</keyword>
<keyword evidence="3" id="KW-1185">Reference proteome</keyword>
<name>A0ABT5SK69_9MICO</name>
<evidence type="ECO:0000313" key="2">
    <source>
        <dbReference type="EMBL" id="MDD7963184.1"/>
    </source>
</evidence>
<feature type="transmembrane region" description="Helical" evidence="1">
    <location>
        <begin position="129"/>
        <end position="152"/>
    </location>
</feature>
<evidence type="ECO:0000313" key="3">
    <source>
        <dbReference type="Proteomes" id="UP001218170"/>
    </source>
</evidence>
<evidence type="ECO:0000256" key="1">
    <source>
        <dbReference type="SAM" id="Phobius"/>
    </source>
</evidence>